<dbReference type="InterPro" id="IPR001220">
    <property type="entry name" value="Legume_lectin_dom"/>
</dbReference>
<evidence type="ECO:0000259" key="3">
    <source>
        <dbReference type="Pfam" id="PF00139"/>
    </source>
</evidence>
<evidence type="ECO:0000259" key="4">
    <source>
        <dbReference type="Pfam" id="PF07889"/>
    </source>
</evidence>
<organism evidence="5 6">
    <name type="scientific">Artemisia annua</name>
    <name type="common">Sweet wormwood</name>
    <dbReference type="NCBI Taxonomy" id="35608"/>
    <lineage>
        <taxon>Eukaryota</taxon>
        <taxon>Viridiplantae</taxon>
        <taxon>Streptophyta</taxon>
        <taxon>Embryophyta</taxon>
        <taxon>Tracheophyta</taxon>
        <taxon>Spermatophyta</taxon>
        <taxon>Magnoliopsida</taxon>
        <taxon>eudicotyledons</taxon>
        <taxon>Gunneridae</taxon>
        <taxon>Pentapetalae</taxon>
        <taxon>asterids</taxon>
        <taxon>campanulids</taxon>
        <taxon>Asterales</taxon>
        <taxon>Asteraceae</taxon>
        <taxon>Asteroideae</taxon>
        <taxon>Anthemideae</taxon>
        <taxon>Artemisiinae</taxon>
        <taxon>Artemisia</taxon>
    </lineage>
</organism>
<gene>
    <name evidence="5" type="ORF">CTI12_AA054220</name>
</gene>
<keyword evidence="2" id="KW-1133">Transmembrane helix</keyword>
<dbReference type="EMBL" id="PKPP01001050">
    <property type="protein sequence ID" value="PWA86143.1"/>
    <property type="molecule type" value="Genomic_DNA"/>
</dbReference>
<dbReference type="PANTHER" id="PTHR47289:SF2">
    <property type="entry name" value="TRANSCRIPTION FACTOR, PUTATIVE (DUF1664)-RELATED"/>
    <property type="match status" value="1"/>
</dbReference>
<dbReference type="Pfam" id="PF00139">
    <property type="entry name" value="Lectin_legB"/>
    <property type="match status" value="1"/>
</dbReference>
<keyword evidence="2" id="KW-0472">Membrane</keyword>
<feature type="domain" description="DUF1664" evidence="4">
    <location>
        <begin position="93"/>
        <end position="180"/>
    </location>
</feature>
<dbReference type="GO" id="GO:0030246">
    <property type="term" value="F:carbohydrate binding"/>
    <property type="evidence" value="ECO:0007669"/>
    <property type="project" value="UniProtKB-KW"/>
</dbReference>
<protein>
    <recommendedName>
        <fullName evidence="7">DUF1664 domain-containing protein</fullName>
    </recommendedName>
</protein>
<feature type="transmembrane region" description="Helical" evidence="2">
    <location>
        <begin position="95"/>
        <end position="111"/>
    </location>
</feature>
<accession>A0A2U1PK57</accession>
<evidence type="ECO:0000313" key="5">
    <source>
        <dbReference type="EMBL" id="PWA86143.1"/>
    </source>
</evidence>
<dbReference type="Gene3D" id="2.60.40.4220">
    <property type="match status" value="1"/>
</dbReference>
<dbReference type="Pfam" id="PF07889">
    <property type="entry name" value="DUF1664"/>
    <property type="match status" value="1"/>
</dbReference>
<dbReference type="AlphaFoldDB" id="A0A2U1PK57"/>
<keyword evidence="2" id="KW-0812">Transmembrane</keyword>
<evidence type="ECO:0000313" key="6">
    <source>
        <dbReference type="Proteomes" id="UP000245207"/>
    </source>
</evidence>
<evidence type="ECO:0000256" key="2">
    <source>
        <dbReference type="SAM" id="Phobius"/>
    </source>
</evidence>
<reference evidence="5 6" key="1">
    <citation type="journal article" date="2018" name="Mol. Plant">
        <title>The genome of Artemisia annua provides insight into the evolution of Asteraceae family and artemisinin biosynthesis.</title>
        <authorList>
            <person name="Shen Q."/>
            <person name="Zhang L."/>
            <person name="Liao Z."/>
            <person name="Wang S."/>
            <person name="Yan T."/>
            <person name="Shi P."/>
            <person name="Liu M."/>
            <person name="Fu X."/>
            <person name="Pan Q."/>
            <person name="Wang Y."/>
            <person name="Lv Z."/>
            <person name="Lu X."/>
            <person name="Zhang F."/>
            <person name="Jiang W."/>
            <person name="Ma Y."/>
            <person name="Chen M."/>
            <person name="Hao X."/>
            <person name="Li L."/>
            <person name="Tang Y."/>
            <person name="Lv G."/>
            <person name="Zhou Y."/>
            <person name="Sun X."/>
            <person name="Brodelius P.E."/>
            <person name="Rose J.K.C."/>
            <person name="Tang K."/>
        </authorList>
    </citation>
    <scope>NUCLEOTIDE SEQUENCE [LARGE SCALE GENOMIC DNA]</scope>
    <source>
        <strain evidence="6">cv. Huhao1</strain>
        <tissue evidence="5">Leaf</tissue>
    </source>
</reference>
<dbReference type="InterPro" id="IPR013320">
    <property type="entry name" value="ConA-like_dom_sf"/>
</dbReference>
<comment type="caution">
    <text evidence="5">The sequence shown here is derived from an EMBL/GenBank/DDBJ whole genome shotgun (WGS) entry which is preliminary data.</text>
</comment>
<dbReference type="InterPro" id="IPR053761">
    <property type="entry name" value="Leguminous_Lectin_Domain_sf"/>
</dbReference>
<evidence type="ECO:0000256" key="1">
    <source>
        <dbReference type="ARBA" id="ARBA00022734"/>
    </source>
</evidence>
<dbReference type="STRING" id="35608.A0A2U1PK57"/>
<dbReference type="OrthoDB" id="544175at2759"/>
<dbReference type="SUPFAM" id="SSF49899">
    <property type="entry name" value="Concanavalin A-like lectins/glucanases"/>
    <property type="match status" value="1"/>
</dbReference>
<name>A0A2U1PK57_ARTAN</name>
<dbReference type="PANTHER" id="PTHR47289">
    <property type="entry name" value="TRANSCRIPTION FACTOR, PUTATIVE (DUF1664)-RELATED"/>
    <property type="match status" value="1"/>
</dbReference>
<feature type="domain" description="Legume lectin" evidence="3">
    <location>
        <begin position="300"/>
        <end position="353"/>
    </location>
</feature>
<keyword evidence="1" id="KW-0430">Lectin</keyword>
<keyword evidence="6" id="KW-1185">Reference proteome</keyword>
<evidence type="ECO:0008006" key="7">
    <source>
        <dbReference type="Google" id="ProtNLM"/>
    </source>
</evidence>
<sequence length="362" mass="40730">MSLPVGKLAIIIGAGLVGSVFANRGFISGVHDLYSGANKVLKLLSNDGKSGSRPKPSNNNSLMAQVNNLRQELQLLASNQQVTIVTSTKSGTGKYKIIVIVVVVGYGYAWWKGWKLPNMMFATKRSLSDAMNVVAKKLDDVYLSLATTKRHITSRIDRVNSRLDEFAESNESTQDEETSLEGIEGRQNVTNMGVVRLLRDSIALENQTSLGRIQANPNTSSRLGLPSPQMVGFPKHMIHLVSLTYRDKHIFLLILLFLVADYDFASSSYRRARIILYCISWESNDKRIDRQSNGIYKISVLYIPNGRECQAWIEYDYFSKNLTVSFTDFQNNDDVIQDGLYYTINLRDVLPEIVIRALRKTM</sequence>
<dbReference type="InterPro" id="IPR012458">
    <property type="entry name" value="DUF1664"/>
</dbReference>
<dbReference type="Proteomes" id="UP000245207">
    <property type="component" value="Unassembled WGS sequence"/>
</dbReference>
<proteinExistence type="predicted"/>